<evidence type="ECO:0000313" key="2">
    <source>
        <dbReference type="EMBL" id="SDZ05882.1"/>
    </source>
</evidence>
<accession>A0A1H3PX49</accession>
<dbReference type="NCBIfam" id="TIGR01906">
    <property type="entry name" value="integ_TIGR01906"/>
    <property type="match status" value="1"/>
</dbReference>
<sequence>MKKTILFILFLSISLPMILLMTDVEIATFDMKFYEDKYKEHNIPEETGISMDNLMDVTSEMLDYLKGKRENLIIFTEVNGEREQVFEEREILHMVDVKELFNKGYIIRNTMMVIFIISIVGLIIFNRKAIGKALIITSIWPAVLMGILGLLMYIDFNKYFTHFHEIFFTNDLWLLDPKTDILIQMLPLDFFSSIAYRILLFFVVELALVLTIGIFLDRRNTIIKK</sequence>
<evidence type="ECO:0000256" key="1">
    <source>
        <dbReference type="SAM" id="Phobius"/>
    </source>
</evidence>
<protein>
    <submittedName>
        <fullName evidence="2">Integral membrane protein TIGR01906</fullName>
    </submittedName>
</protein>
<dbReference type="Pfam" id="PF07314">
    <property type="entry name" value="Lit"/>
    <property type="match status" value="1"/>
</dbReference>
<dbReference type="EMBL" id="FNQE01000017">
    <property type="protein sequence ID" value="SDZ05882.1"/>
    <property type="molecule type" value="Genomic_DNA"/>
</dbReference>
<reference evidence="2 3" key="1">
    <citation type="submission" date="2016-10" db="EMBL/GenBank/DDBJ databases">
        <authorList>
            <person name="de Groot N.N."/>
        </authorList>
    </citation>
    <scope>NUCLEOTIDE SEQUENCE [LARGE SCALE GENOMIC DNA]</scope>
    <source>
        <strain evidence="2 3">DSM 21650</strain>
    </source>
</reference>
<dbReference type="InterPro" id="IPR010178">
    <property type="entry name" value="Lit"/>
</dbReference>
<dbReference type="OrthoDB" id="9813051at2"/>
<dbReference type="AlphaFoldDB" id="A0A1H3PX49"/>
<dbReference type="STRING" id="415015.SAMN05660462_01686"/>
<keyword evidence="1" id="KW-0472">Membrane</keyword>
<proteinExistence type="predicted"/>
<dbReference type="Proteomes" id="UP000198625">
    <property type="component" value="Unassembled WGS sequence"/>
</dbReference>
<organism evidence="2 3">
    <name type="scientific">Proteiniborus ethanoligenes</name>
    <dbReference type="NCBI Taxonomy" id="415015"/>
    <lineage>
        <taxon>Bacteria</taxon>
        <taxon>Bacillati</taxon>
        <taxon>Bacillota</taxon>
        <taxon>Clostridia</taxon>
        <taxon>Eubacteriales</taxon>
        <taxon>Proteiniborus</taxon>
    </lineage>
</organism>
<gene>
    <name evidence="2" type="ORF">SAMN05660462_01686</name>
</gene>
<feature type="transmembrane region" description="Helical" evidence="1">
    <location>
        <begin position="194"/>
        <end position="216"/>
    </location>
</feature>
<name>A0A1H3PX49_9FIRM</name>
<keyword evidence="3" id="KW-1185">Reference proteome</keyword>
<evidence type="ECO:0000313" key="3">
    <source>
        <dbReference type="Proteomes" id="UP000198625"/>
    </source>
</evidence>
<keyword evidence="1" id="KW-0812">Transmembrane</keyword>
<keyword evidence="1" id="KW-1133">Transmembrane helix</keyword>
<dbReference type="RefSeq" id="WP_091729830.1">
    <property type="nucleotide sequence ID" value="NZ_FNQE01000017.1"/>
</dbReference>
<feature type="transmembrane region" description="Helical" evidence="1">
    <location>
        <begin position="133"/>
        <end position="154"/>
    </location>
</feature>
<feature type="transmembrane region" description="Helical" evidence="1">
    <location>
        <begin position="105"/>
        <end position="126"/>
    </location>
</feature>